<dbReference type="InterPro" id="IPR001128">
    <property type="entry name" value="Cyt_P450"/>
</dbReference>
<evidence type="ECO:0000256" key="2">
    <source>
        <dbReference type="ARBA" id="ARBA00022617"/>
    </source>
</evidence>
<comment type="similarity">
    <text evidence="1">Belongs to the cytochrome P450 family.</text>
</comment>
<sequence>MREIPTDRGIDNTLSVLFEGYRFISNRCDRYQTDIFQTRLLFKKTICLRGEAAAKVFYDNEKFSRQNATPKRVQKTLVGEGGVQGLDGETHRQRKQIFMALMTPERMAQLMELTRQQWEAASEQWERRDSLSETLRERVVLLDAAHEVLCRAVCAWSGVPLPEAEVERRTQDLAAMIDGVGGIGLRYVQGRQGRVESERWIKTILEQIRTHQLDVPEDSAAYAFAWYRDPAGNLLDLQIAAVDLLNVLRPVVAIARYITFAALALHEHPECRQQLKDDAEYRELFTQEVRRFYPFFPFVAARTRHAFEWQEYHFPQGVRVLLDLYGTNHDPHLWEQPEEFRPDRFRQWDRSSFNFIPQGGGDYNVNHRCAGEWITIQSIATTLDFLVNSIQYDVPEQDLEISLSRFPTMPKSCFIISNVKRI</sequence>
<comment type="cofactor">
    <cofactor evidence="6">
        <name>heme</name>
        <dbReference type="ChEBI" id="CHEBI:30413"/>
    </cofactor>
</comment>
<dbReference type="OrthoDB" id="9764248at2"/>
<evidence type="ECO:0000256" key="1">
    <source>
        <dbReference type="ARBA" id="ARBA00010617"/>
    </source>
</evidence>
<keyword evidence="8" id="KW-1185">Reference proteome</keyword>
<evidence type="ECO:0000313" key="7">
    <source>
        <dbReference type="EMBL" id="PSB55734.1"/>
    </source>
</evidence>
<dbReference type="Pfam" id="PF00067">
    <property type="entry name" value="p450"/>
    <property type="match status" value="1"/>
</dbReference>
<organism evidence="7 8">
    <name type="scientific">Chamaesiphon polymorphus CCALA 037</name>
    <dbReference type="NCBI Taxonomy" id="2107692"/>
    <lineage>
        <taxon>Bacteria</taxon>
        <taxon>Bacillati</taxon>
        <taxon>Cyanobacteriota</taxon>
        <taxon>Cyanophyceae</taxon>
        <taxon>Gomontiellales</taxon>
        <taxon>Chamaesiphonaceae</taxon>
        <taxon>Chamaesiphon</taxon>
    </lineage>
</organism>
<dbReference type="SUPFAM" id="SSF48264">
    <property type="entry name" value="Cytochrome P450"/>
    <property type="match status" value="1"/>
</dbReference>
<proteinExistence type="inferred from homology"/>
<dbReference type="GO" id="GO:0020037">
    <property type="term" value="F:heme binding"/>
    <property type="evidence" value="ECO:0007669"/>
    <property type="project" value="InterPro"/>
</dbReference>
<dbReference type="Gene3D" id="1.10.630.10">
    <property type="entry name" value="Cytochrome P450"/>
    <property type="match status" value="1"/>
</dbReference>
<dbReference type="PANTHER" id="PTHR24302:SF15">
    <property type="entry name" value="FATTY-ACID PEROXYGENASE"/>
    <property type="match status" value="1"/>
</dbReference>
<reference evidence="7 8" key="1">
    <citation type="submission" date="2018-03" db="EMBL/GenBank/DDBJ databases">
        <title>The ancient ancestry and fast evolution of plastids.</title>
        <authorList>
            <person name="Moore K.R."/>
            <person name="Magnabosco C."/>
            <person name="Momper L."/>
            <person name="Gold D.A."/>
            <person name="Bosak T."/>
            <person name="Fournier G.P."/>
        </authorList>
    </citation>
    <scope>NUCLEOTIDE SEQUENCE [LARGE SCALE GENOMIC DNA]</scope>
    <source>
        <strain evidence="7 8">CCALA 037</strain>
    </source>
</reference>
<dbReference type="InterPro" id="IPR002401">
    <property type="entry name" value="Cyt_P450_E_grp-I"/>
</dbReference>
<dbReference type="EMBL" id="PVWO01000167">
    <property type="protein sequence ID" value="PSB55734.1"/>
    <property type="molecule type" value="Genomic_DNA"/>
</dbReference>
<keyword evidence="2 6" id="KW-0349">Heme</keyword>
<protein>
    <submittedName>
        <fullName evidence="7">Cytochrome P450</fullName>
    </submittedName>
</protein>
<keyword evidence="4" id="KW-0560">Oxidoreductase</keyword>
<comment type="caution">
    <text evidence="7">The sequence shown here is derived from an EMBL/GenBank/DDBJ whole genome shotgun (WGS) entry which is preliminary data.</text>
</comment>
<dbReference type="Proteomes" id="UP000238937">
    <property type="component" value="Unassembled WGS sequence"/>
</dbReference>
<evidence type="ECO:0000256" key="4">
    <source>
        <dbReference type="ARBA" id="ARBA00023002"/>
    </source>
</evidence>
<dbReference type="AlphaFoldDB" id="A0A2T1GE80"/>
<evidence type="ECO:0000256" key="3">
    <source>
        <dbReference type="ARBA" id="ARBA00022723"/>
    </source>
</evidence>
<dbReference type="PRINTS" id="PR00463">
    <property type="entry name" value="EP450I"/>
</dbReference>
<dbReference type="InterPro" id="IPR050705">
    <property type="entry name" value="Cytochrome_P450_3A"/>
</dbReference>
<dbReference type="GO" id="GO:0005506">
    <property type="term" value="F:iron ion binding"/>
    <property type="evidence" value="ECO:0007669"/>
    <property type="project" value="InterPro"/>
</dbReference>
<evidence type="ECO:0000256" key="6">
    <source>
        <dbReference type="PIRSR" id="PIRSR602401-1"/>
    </source>
</evidence>
<dbReference type="GO" id="GO:0004497">
    <property type="term" value="F:monooxygenase activity"/>
    <property type="evidence" value="ECO:0007669"/>
    <property type="project" value="InterPro"/>
</dbReference>
<dbReference type="PANTHER" id="PTHR24302">
    <property type="entry name" value="CYTOCHROME P450 FAMILY 3"/>
    <property type="match status" value="1"/>
</dbReference>
<name>A0A2T1GE80_9CYAN</name>
<keyword evidence="5 6" id="KW-0408">Iron</keyword>
<gene>
    <name evidence="7" type="ORF">C7B77_14035</name>
</gene>
<evidence type="ECO:0000313" key="8">
    <source>
        <dbReference type="Proteomes" id="UP000238937"/>
    </source>
</evidence>
<dbReference type="RefSeq" id="WP_106305744.1">
    <property type="nucleotide sequence ID" value="NZ_PVWO01000167.1"/>
</dbReference>
<dbReference type="GO" id="GO:0016705">
    <property type="term" value="F:oxidoreductase activity, acting on paired donors, with incorporation or reduction of molecular oxygen"/>
    <property type="evidence" value="ECO:0007669"/>
    <property type="project" value="InterPro"/>
</dbReference>
<feature type="binding site" description="axial binding residue" evidence="6">
    <location>
        <position position="369"/>
    </location>
    <ligand>
        <name>heme</name>
        <dbReference type="ChEBI" id="CHEBI:30413"/>
    </ligand>
    <ligandPart>
        <name>Fe</name>
        <dbReference type="ChEBI" id="CHEBI:18248"/>
    </ligandPart>
</feature>
<keyword evidence="3 6" id="KW-0479">Metal-binding</keyword>
<accession>A0A2T1GE80</accession>
<evidence type="ECO:0000256" key="5">
    <source>
        <dbReference type="ARBA" id="ARBA00023004"/>
    </source>
</evidence>
<dbReference type="InterPro" id="IPR036396">
    <property type="entry name" value="Cyt_P450_sf"/>
</dbReference>
<dbReference type="CDD" id="cd11067">
    <property type="entry name" value="CYP152"/>
    <property type="match status" value="1"/>
</dbReference>